<dbReference type="EC" id="2.7.10.1" evidence="2"/>
<sequence>MKAINEGFRLPAPLDCPSAIYQLMMQCAEGMASTAVISGSVAGVLFVVLLLVLKWLHHSKDTPKLNQGGRLNVPPFLRAGEFGEVYKGTLKRGKKEVPVAIKTLKVGYTEKQRVDFLSEATIMGQFCHHNIIRLEGVVSKCKCPPSRPFPPAKKNNFPVEHPKKMLNKNRVLTWWQHVPPPWGEFGVIQLVGMLRGIAAGMKYLANMNYVHRDLAARNILVNSNLVCKVSDFGLSRGGKIPIRWTAPEAISYRKFTSASDVWSYGIVMWEVMSYGERPYWELSNHEVMKAINEGFRLPAPLDCPSAIYQLMMQCWQQERSRRPKFADIVSILDKLIRAPESLKALADFDPR</sequence>
<keyword evidence="13" id="KW-0675">Receptor</keyword>
<dbReference type="InterPro" id="IPR001245">
    <property type="entry name" value="Ser-Thr/Tyr_kinase_cat_dom"/>
</dbReference>
<keyword evidence="10" id="KW-0130">Cell adhesion</keyword>
<dbReference type="AlphaFoldDB" id="A0A8B9Z858"/>
<keyword evidence="6" id="KW-0732">Signal</keyword>
<dbReference type="Ensembl" id="ENSBJAT00000000436.1">
    <property type="protein sequence ID" value="ENSBJAP00000000425.1"/>
    <property type="gene ID" value="ENSBJAG00000000366.1"/>
</dbReference>
<evidence type="ECO:0000256" key="13">
    <source>
        <dbReference type="ARBA" id="ARBA00023170"/>
    </source>
</evidence>
<feature type="domain" description="Protein kinase" evidence="16">
    <location>
        <begin position="71"/>
        <end position="336"/>
    </location>
</feature>
<dbReference type="InterPro" id="IPR000719">
    <property type="entry name" value="Prot_kinase_dom"/>
</dbReference>
<evidence type="ECO:0000256" key="2">
    <source>
        <dbReference type="ARBA" id="ARBA00011902"/>
    </source>
</evidence>
<keyword evidence="18" id="KW-1185">Reference proteome</keyword>
<dbReference type="GO" id="GO:0007155">
    <property type="term" value="P:cell adhesion"/>
    <property type="evidence" value="ECO:0007669"/>
    <property type="project" value="UniProtKB-KW"/>
</dbReference>
<evidence type="ECO:0000256" key="11">
    <source>
        <dbReference type="ARBA" id="ARBA00023136"/>
    </source>
</evidence>
<comment type="subcellular location">
    <subcellularLocation>
        <location evidence="1">Cell membrane</location>
        <topology evidence="1">Single-pass type I membrane protein</topology>
    </subcellularLocation>
</comment>
<keyword evidence="7" id="KW-0547">Nucleotide-binding</keyword>
<dbReference type="SUPFAM" id="SSF56112">
    <property type="entry name" value="Protein kinase-like (PK-like)"/>
    <property type="match status" value="1"/>
</dbReference>
<evidence type="ECO:0000259" key="16">
    <source>
        <dbReference type="PROSITE" id="PS50011"/>
    </source>
</evidence>
<reference evidence="17" key="1">
    <citation type="submission" date="2025-08" db="UniProtKB">
        <authorList>
            <consortium name="Ensembl"/>
        </authorList>
    </citation>
    <scope>IDENTIFICATION</scope>
</reference>
<dbReference type="InterPro" id="IPR050449">
    <property type="entry name" value="Ephrin_rcpt_TKs"/>
</dbReference>
<evidence type="ECO:0000256" key="6">
    <source>
        <dbReference type="ARBA" id="ARBA00022729"/>
    </source>
</evidence>
<evidence type="ECO:0000256" key="14">
    <source>
        <dbReference type="ARBA" id="ARBA00023180"/>
    </source>
</evidence>
<keyword evidence="12" id="KW-0829">Tyrosine-protein kinase</keyword>
<dbReference type="PROSITE" id="PS50011">
    <property type="entry name" value="PROTEIN_KINASE_DOM"/>
    <property type="match status" value="1"/>
</dbReference>
<dbReference type="FunFam" id="1.10.510.10:FF:000268">
    <property type="entry name" value="Receptor protein-tyrosine kinase"/>
    <property type="match status" value="1"/>
</dbReference>
<keyword evidence="15" id="KW-0812">Transmembrane</keyword>
<dbReference type="GO" id="GO:0005524">
    <property type="term" value="F:ATP binding"/>
    <property type="evidence" value="ECO:0007669"/>
    <property type="project" value="UniProtKB-KW"/>
</dbReference>
<keyword evidence="5" id="KW-0808">Transferase</keyword>
<dbReference type="GO" id="GO:0030425">
    <property type="term" value="C:dendrite"/>
    <property type="evidence" value="ECO:0007669"/>
    <property type="project" value="TreeGrafter"/>
</dbReference>
<keyword evidence="3" id="KW-1003">Cell membrane</keyword>
<keyword evidence="15" id="KW-1133">Transmembrane helix</keyword>
<dbReference type="PANTHER" id="PTHR46877:SF20">
    <property type="entry name" value="RECEPTOR PROTEIN-TYROSINE KINASE"/>
    <property type="match status" value="1"/>
</dbReference>
<evidence type="ECO:0000256" key="12">
    <source>
        <dbReference type="ARBA" id="ARBA00023137"/>
    </source>
</evidence>
<dbReference type="SMART" id="SM00219">
    <property type="entry name" value="TyrKc"/>
    <property type="match status" value="1"/>
</dbReference>
<keyword evidence="14" id="KW-0325">Glycoprotein</keyword>
<evidence type="ECO:0000256" key="7">
    <source>
        <dbReference type="ARBA" id="ARBA00022741"/>
    </source>
</evidence>
<accession>A0A8B9Z858</accession>
<evidence type="ECO:0000256" key="15">
    <source>
        <dbReference type="SAM" id="Phobius"/>
    </source>
</evidence>
<keyword evidence="8" id="KW-0418">Kinase</keyword>
<evidence type="ECO:0000256" key="8">
    <source>
        <dbReference type="ARBA" id="ARBA00022777"/>
    </source>
</evidence>
<feature type="transmembrane region" description="Helical" evidence="15">
    <location>
        <begin position="31"/>
        <end position="53"/>
    </location>
</feature>
<dbReference type="PRINTS" id="PR00109">
    <property type="entry name" value="TYRKINASE"/>
</dbReference>
<evidence type="ECO:0000256" key="10">
    <source>
        <dbReference type="ARBA" id="ARBA00022889"/>
    </source>
</evidence>
<evidence type="ECO:0000256" key="5">
    <source>
        <dbReference type="ARBA" id="ARBA00022679"/>
    </source>
</evidence>
<dbReference type="Gene3D" id="1.10.510.10">
    <property type="entry name" value="Transferase(Phosphotransferase) domain 1"/>
    <property type="match status" value="1"/>
</dbReference>
<evidence type="ECO:0000256" key="4">
    <source>
        <dbReference type="ARBA" id="ARBA00022553"/>
    </source>
</evidence>
<dbReference type="InterPro" id="IPR008266">
    <property type="entry name" value="Tyr_kinase_AS"/>
</dbReference>
<protein>
    <recommendedName>
        <fullName evidence="2">receptor protein-tyrosine kinase</fullName>
        <ecNumber evidence="2">2.7.10.1</ecNumber>
    </recommendedName>
</protein>
<dbReference type="PROSITE" id="PS00109">
    <property type="entry name" value="PROTEIN_KINASE_TYR"/>
    <property type="match status" value="1"/>
</dbReference>
<evidence type="ECO:0000313" key="18">
    <source>
        <dbReference type="Proteomes" id="UP000694555"/>
    </source>
</evidence>
<proteinExistence type="predicted"/>
<evidence type="ECO:0000256" key="1">
    <source>
        <dbReference type="ARBA" id="ARBA00004251"/>
    </source>
</evidence>
<dbReference type="GO" id="GO:0005886">
    <property type="term" value="C:plasma membrane"/>
    <property type="evidence" value="ECO:0007669"/>
    <property type="project" value="UniProtKB-SubCell"/>
</dbReference>
<keyword evidence="11 15" id="KW-0472">Membrane</keyword>
<dbReference type="InterPro" id="IPR011009">
    <property type="entry name" value="Kinase-like_dom_sf"/>
</dbReference>
<name>A0A8B9Z858_9AVES</name>
<dbReference type="Proteomes" id="UP000694555">
    <property type="component" value="Unplaced"/>
</dbReference>
<reference evidence="17" key="2">
    <citation type="submission" date="2025-09" db="UniProtKB">
        <authorList>
            <consortium name="Ensembl"/>
        </authorList>
    </citation>
    <scope>IDENTIFICATION</scope>
</reference>
<keyword evidence="9" id="KW-0067">ATP-binding</keyword>
<keyword evidence="4" id="KW-0597">Phosphoprotein</keyword>
<dbReference type="PANTHER" id="PTHR46877">
    <property type="entry name" value="EPH RECEPTOR A5"/>
    <property type="match status" value="1"/>
</dbReference>
<dbReference type="Gene3D" id="3.30.200.20">
    <property type="entry name" value="Phosphorylase Kinase, domain 1"/>
    <property type="match status" value="1"/>
</dbReference>
<evidence type="ECO:0000256" key="3">
    <source>
        <dbReference type="ARBA" id="ARBA00022475"/>
    </source>
</evidence>
<dbReference type="GO" id="GO:0005005">
    <property type="term" value="F:transmembrane-ephrin receptor activity"/>
    <property type="evidence" value="ECO:0007669"/>
    <property type="project" value="TreeGrafter"/>
</dbReference>
<evidence type="ECO:0000313" key="17">
    <source>
        <dbReference type="Ensembl" id="ENSBJAP00000000425.1"/>
    </source>
</evidence>
<dbReference type="InterPro" id="IPR020635">
    <property type="entry name" value="Tyr_kinase_cat_dom"/>
</dbReference>
<evidence type="ECO:0000256" key="9">
    <source>
        <dbReference type="ARBA" id="ARBA00022840"/>
    </source>
</evidence>
<organism evidence="17 18">
    <name type="scientific">Buteo japonicus</name>
    <dbReference type="NCBI Taxonomy" id="224669"/>
    <lineage>
        <taxon>Eukaryota</taxon>
        <taxon>Metazoa</taxon>
        <taxon>Chordata</taxon>
        <taxon>Craniata</taxon>
        <taxon>Vertebrata</taxon>
        <taxon>Euteleostomi</taxon>
        <taxon>Archelosauria</taxon>
        <taxon>Archosauria</taxon>
        <taxon>Dinosauria</taxon>
        <taxon>Saurischia</taxon>
        <taxon>Theropoda</taxon>
        <taxon>Coelurosauria</taxon>
        <taxon>Aves</taxon>
        <taxon>Neognathae</taxon>
        <taxon>Neoaves</taxon>
        <taxon>Telluraves</taxon>
        <taxon>Accipitrimorphae</taxon>
        <taxon>Accipitriformes</taxon>
        <taxon>Accipitridae</taxon>
        <taxon>Accipitrinae</taxon>
        <taxon>Buteo</taxon>
    </lineage>
</organism>
<dbReference type="GO" id="GO:0007411">
    <property type="term" value="P:axon guidance"/>
    <property type="evidence" value="ECO:0007669"/>
    <property type="project" value="TreeGrafter"/>
</dbReference>
<dbReference type="Pfam" id="PF07714">
    <property type="entry name" value="PK_Tyr_Ser-Thr"/>
    <property type="match status" value="1"/>
</dbReference>